<comment type="caution">
    <text evidence="7">The sequence shown here is derived from an EMBL/GenBank/DDBJ whole genome shotgun (WGS) entry which is preliminary data.</text>
</comment>
<proteinExistence type="predicted"/>
<dbReference type="GO" id="GO:0003700">
    <property type="term" value="F:DNA-binding transcription factor activity"/>
    <property type="evidence" value="ECO:0007669"/>
    <property type="project" value="InterPro"/>
</dbReference>
<accession>A0A9J6AWT7</accession>
<dbReference type="InterPro" id="IPR016177">
    <property type="entry name" value="DNA-bd_dom_sf"/>
</dbReference>
<sequence length="164" mass="19048">MASKDELHENEREKKQLNGKTFCCLATCCTYYITDNDATDSSSDEEENLQGEKSKRHKRICKEIIIRNGKTNVTTKMVSSKEKKDTNLLQENVKKYKGVRQRKWGRWVAEIRDIRMNKRCWLESFDTALEVALAYDKAAIEIKDANAVTNIIEPPPKERNPIHQ</sequence>
<dbReference type="SUPFAM" id="SSF54171">
    <property type="entry name" value="DNA-binding domain"/>
    <property type="match status" value="1"/>
</dbReference>
<evidence type="ECO:0000256" key="5">
    <source>
        <dbReference type="ARBA" id="ARBA00023242"/>
    </source>
</evidence>
<dbReference type="Proteomes" id="UP000824120">
    <property type="component" value="Chromosome 1"/>
</dbReference>
<dbReference type="InterPro" id="IPR036955">
    <property type="entry name" value="AP2/ERF_dom_sf"/>
</dbReference>
<dbReference type="PANTHER" id="PTHR31194">
    <property type="entry name" value="SHN SHINE , DNA BINDING / TRANSCRIPTION FACTOR"/>
    <property type="match status" value="1"/>
</dbReference>
<dbReference type="OrthoDB" id="610645at2759"/>
<reference evidence="7 8" key="1">
    <citation type="submission" date="2020-09" db="EMBL/GenBank/DDBJ databases">
        <title>De no assembly of potato wild relative species, Solanum commersonii.</title>
        <authorList>
            <person name="Cho K."/>
        </authorList>
    </citation>
    <scope>NUCLEOTIDE SEQUENCE [LARGE SCALE GENOMIC DNA]</scope>
    <source>
        <strain evidence="7">LZ3.2</strain>
        <tissue evidence="7">Leaf</tissue>
    </source>
</reference>
<gene>
    <name evidence="7" type="ORF">H5410_000778</name>
</gene>
<dbReference type="InterPro" id="IPR001471">
    <property type="entry name" value="AP2/ERF_dom"/>
</dbReference>
<evidence type="ECO:0000313" key="7">
    <source>
        <dbReference type="EMBL" id="KAG5629061.1"/>
    </source>
</evidence>
<dbReference type="GO" id="GO:0003677">
    <property type="term" value="F:DNA binding"/>
    <property type="evidence" value="ECO:0007669"/>
    <property type="project" value="UniProtKB-KW"/>
</dbReference>
<evidence type="ECO:0000313" key="8">
    <source>
        <dbReference type="Proteomes" id="UP000824120"/>
    </source>
</evidence>
<dbReference type="GO" id="GO:0005634">
    <property type="term" value="C:nucleus"/>
    <property type="evidence" value="ECO:0007669"/>
    <property type="project" value="UniProtKB-SubCell"/>
</dbReference>
<dbReference type="InterPro" id="IPR050913">
    <property type="entry name" value="AP2/ERF_ERF"/>
</dbReference>
<dbReference type="AlphaFoldDB" id="A0A9J6AWT7"/>
<dbReference type="PRINTS" id="PR00367">
    <property type="entry name" value="ETHRSPELEMNT"/>
</dbReference>
<name>A0A9J6AWT7_SOLCO</name>
<keyword evidence="3" id="KW-0238">DNA-binding</keyword>
<protein>
    <recommendedName>
        <fullName evidence="6">AP2/ERF domain-containing protein</fullName>
    </recommendedName>
</protein>
<dbReference type="Gene3D" id="3.30.730.10">
    <property type="entry name" value="AP2/ERF domain"/>
    <property type="match status" value="1"/>
</dbReference>
<organism evidence="7 8">
    <name type="scientific">Solanum commersonii</name>
    <name type="common">Commerson's wild potato</name>
    <name type="synonym">Commerson's nightshade</name>
    <dbReference type="NCBI Taxonomy" id="4109"/>
    <lineage>
        <taxon>Eukaryota</taxon>
        <taxon>Viridiplantae</taxon>
        <taxon>Streptophyta</taxon>
        <taxon>Embryophyta</taxon>
        <taxon>Tracheophyta</taxon>
        <taxon>Spermatophyta</taxon>
        <taxon>Magnoliopsida</taxon>
        <taxon>eudicotyledons</taxon>
        <taxon>Gunneridae</taxon>
        <taxon>Pentapetalae</taxon>
        <taxon>asterids</taxon>
        <taxon>lamiids</taxon>
        <taxon>Solanales</taxon>
        <taxon>Solanaceae</taxon>
        <taxon>Solanoideae</taxon>
        <taxon>Solaneae</taxon>
        <taxon>Solanum</taxon>
    </lineage>
</organism>
<dbReference type="EMBL" id="JACXVP010000001">
    <property type="protein sequence ID" value="KAG5629061.1"/>
    <property type="molecule type" value="Genomic_DNA"/>
</dbReference>
<evidence type="ECO:0000256" key="4">
    <source>
        <dbReference type="ARBA" id="ARBA00023163"/>
    </source>
</evidence>
<evidence type="ECO:0000256" key="2">
    <source>
        <dbReference type="ARBA" id="ARBA00023015"/>
    </source>
</evidence>
<keyword evidence="8" id="KW-1185">Reference proteome</keyword>
<feature type="domain" description="AP2/ERF" evidence="6">
    <location>
        <begin position="95"/>
        <end position="152"/>
    </location>
</feature>
<dbReference type="Pfam" id="PF00847">
    <property type="entry name" value="AP2"/>
    <property type="match status" value="1"/>
</dbReference>
<evidence type="ECO:0000256" key="3">
    <source>
        <dbReference type="ARBA" id="ARBA00023125"/>
    </source>
</evidence>
<dbReference type="PANTHER" id="PTHR31194:SF109">
    <property type="entry name" value="AP2_ERF DOMAIN-CONTAINING PROTEIN"/>
    <property type="match status" value="1"/>
</dbReference>
<evidence type="ECO:0000259" key="6">
    <source>
        <dbReference type="PROSITE" id="PS51032"/>
    </source>
</evidence>
<evidence type="ECO:0000256" key="1">
    <source>
        <dbReference type="ARBA" id="ARBA00004123"/>
    </source>
</evidence>
<keyword evidence="4" id="KW-0804">Transcription</keyword>
<keyword evidence="2" id="KW-0805">Transcription regulation</keyword>
<dbReference type="SMART" id="SM00380">
    <property type="entry name" value="AP2"/>
    <property type="match status" value="1"/>
</dbReference>
<comment type="subcellular location">
    <subcellularLocation>
        <location evidence="1">Nucleus</location>
    </subcellularLocation>
</comment>
<dbReference type="PROSITE" id="PS51032">
    <property type="entry name" value="AP2_ERF"/>
    <property type="match status" value="1"/>
</dbReference>
<dbReference type="CDD" id="cd00018">
    <property type="entry name" value="AP2"/>
    <property type="match status" value="1"/>
</dbReference>
<keyword evidence="5" id="KW-0539">Nucleus</keyword>